<evidence type="ECO:0000313" key="2">
    <source>
        <dbReference type="Proteomes" id="UP001163321"/>
    </source>
</evidence>
<comment type="caution">
    <text evidence="1">The sequence shown here is derived from an EMBL/GenBank/DDBJ whole genome shotgun (WGS) entry which is preliminary data.</text>
</comment>
<sequence>MNINFRQFLSFRGGTSSSPRFPFDMSINVLLHDATMPYLVSPCENIFFSMEHVSLTVLSGKSVFSLGYPGQGGCFHGGEGRCYVSQYRIVFVSNSARENTAYQSFSLPFYGIRDWCFDVSFFGAKSWKGHVNRVPGGGLVGVGSFTMTFMHLGFEEFRNHVLPLLENSRSLHRQFRDVSDTSVLLVPGKLDGQDGGSRRLAYYSVHDPMTLYIIDKKSYG</sequence>
<keyword evidence="2" id="KW-1185">Reference proteome</keyword>
<proteinExistence type="predicted"/>
<dbReference type="Proteomes" id="UP001163321">
    <property type="component" value="Chromosome 12"/>
</dbReference>
<protein>
    <submittedName>
        <fullName evidence="1">Uncharacterized protein</fullName>
    </submittedName>
</protein>
<accession>A0ACC0WIR8</accession>
<gene>
    <name evidence="1" type="ORF">PsorP6_011651</name>
</gene>
<evidence type="ECO:0000313" key="1">
    <source>
        <dbReference type="EMBL" id="KAI9918652.1"/>
    </source>
</evidence>
<organism evidence="1 2">
    <name type="scientific">Peronosclerospora sorghi</name>
    <dbReference type="NCBI Taxonomy" id="230839"/>
    <lineage>
        <taxon>Eukaryota</taxon>
        <taxon>Sar</taxon>
        <taxon>Stramenopiles</taxon>
        <taxon>Oomycota</taxon>
        <taxon>Peronosporomycetes</taxon>
        <taxon>Peronosporales</taxon>
        <taxon>Peronosporaceae</taxon>
        <taxon>Peronosclerospora</taxon>
    </lineage>
</organism>
<dbReference type="EMBL" id="CM047591">
    <property type="protein sequence ID" value="KAI9918652.1"/>
    <property type="molecule type" value="Genomic_DNA"/>
</dbReference>
<reference evidence="1 2" key="1">
    <citation type="journal article" date="2022" name="bioRxiv">
        <title>The genome of the oomycete Peronosclerospora sorghi, a cosmopolitan pathogen of maize and sorghum, is inflated with dispersed pseudogenes.</title>
        <authorList>
            <person name="Fletcher K."/>
            <person name="Martin F."/>
            <person name="Isakeit T."/>
            <person name="Cavanaugh K."/>
            <person name="Magill C."/>
            <person name="Michelmore R."/>
        </authorList>
    </citation>
    <scope>NUCLEOTIDE SEQUENCE [LARGE SCALE GENOMIC DNA]</scope>
    <source>
        <strain evidence="1">P6</strain>
    </source>
</reference>
<name>A0ACC0WIR8_9STRA</name>